<keyword evidence="1" id="KW-0812">Transmembrane</keyword>
<dbReference type="PANTHER" id="PTHR38848">
    <property type="entry name" value="G-PROTEIN COUPLED RECEPTORS FAMILY 3 PROFILE DOMAIN-CONTAINING PROTEIN"/>
    <property type="match status" value="1"/>
</dbReference>
<accession>A0A9P6WYH2</accession>
<feature type="transmembrane region" description="Helical" evidence="1">
    <location>
        <begin position="201"/>
        <end position="222"/>
    </location>
</feature>
<feature type="transmembrane region" description="Helical" evidence="1">
    <location>
        <begin position="6"/>
        <end position="27"/>
    </location>
</feature>
<evidence type="ECO:0000256" key="1">
    <source>
        <dbReference type="SAM" id="Phobius"/>
    </source>
</evidence>
<comment type="caution">
    <text evidence="2">The sequence shown here is derived from an EMBL/GenBank/DDBJ whole genome shotgun (WGS) entry which is preliminary data.</text>
</comment>
<proteinExistence type="predicted"/>
<evidence type="ECO:0000313" key="3">
    <source>
        <dbReference type="Proteomes" id="UP000716291"/>
    </source>
</evidence>
<feature type="transmembrane region" description="Helical" evidence="1">
    <location>
        <begin position="39"/>
        <end position="63"/>
    </location>
</feature>
<gene>
    <name evidence="2" type="ORF">G6F64_012082</name>
</gene>
<dbReference type="OrthoDB" id="3210850at2759"/>
<feature type="transmembrane region" description="Helical" evidence="1">
    <location>
        <begin position="156"/>
        <end position="180"/>
    </location>
</feature>
<protein>
    <submittedName>
        <fullName evidence="2">Uncharacterized protein</fullName>
    </submittedName>
</protein>
<keyword evidence="3" id="KW-1185">Reference proteome</keyword>
<keyword evidence="1" id="KW-0472">Membrane</keyword>
<evidence type="ECO:0000313" key="2">
    <source>
        <dbReference type="EMBL" id="KAG1301120.1"/>
    </source>
</evidence>
<dbReference type="EMBL" id="JAANQT010003362">
    <property type="protein sequence ID" value="KAG1301120.1"/>
    <property type="molecule type" value="Genomic_DNA"/>
</dbReference>
<organism evidence="2 3">
    <name type="scientific">Rhizopus oryzae</name>
    <name type="common">Mucormycosis agent</name>
    <name type="synonym">Rhizopus arrhizus var. delemar</name>
    <dbReference type="NCBI Taxonomy" id="64495"/>
    <lineage>
        <taxon>Eukaryota</taxon>
        <taxon>Fungi</taxon>
        <taxon>Fungi incertae sedis</taxon>
        <taxon>Mucoromycota</taxon>
        <taxon>Mucoromycotina</taxon>
        <taxon>Mucoromycetes</taxon>
        <taxon>Mucorales</taxon>
        <taxon>Mucorineae</taxon>
        <taxon>Rhizopodaceae</taxon>
        <taxon>Rhizopus</taxon>
    </lineage>
</organism>
<keyword evidence="1" id="KW-1133">Transmembrane helix</keyword>
<feature type="transmembrane region" description="Helical" evidence="1">
    <location>
        <begin position="113"/>
        <end position="136"/>
    </location>
</feature>
<reference evidence="2" key="1">
    <citation type="journal article" date="2020" name="Microb. Genom.">
        <title>Genetic diversity of clinical and environmental Mucorales isolates obtained from an investigation of mucormycosis cases among solid organ transplant recipients.</title>
        <authorList>
            <person name="Nguyen M.H."/>
            <person name="Kaul D."/>
            <person name="Muto C."/>
            <person name="Cheng S.J."/>
            <person name="Richter R.A."/>
            <person name="Bruno V.M."/>
            <person name="Liu G."/>
            <person name="Beyhan S."/>
            <person name="Sundermann A.J."/>
            <person name="Mounaud S."/>
            <person name="Pasculle A.W."/>
            <person name="Nierman W.C."/>
            <person name="Driscoll E."/>
            <person name="Cumbie R."/>
            <person name="Clancy C.J."/>
            <person name="Dupont C.L."/>
        </authorList>
    </citation>
    <scope>NUCLEOTIDE SEQUENCE</scope>
    <source>
        <strain evidence="2">GL11</strain>
    </source>
</reference>
<dbReference type="Proteomes" id="UP000716291">
    <property type="component" value="Unassembled WGS sequence"/>
</dbReference>
<sequence length="291" mass="32422">MYSPDQWEILAEVNSVACITIVSLIFGRKLASIDGPIHYVRALLLILYGLSWAFNLIACMLTSTNNGNFISCVMTQFNVALIGTATKVVLYLYFIEKAYIISVPKTSRMRSSLYLVCLALLFPSLATMILQILFRINIVAIDYPFHCTVGLELPASILSLCYDALMNIIFAVIFSKFYYFPTTAQQTAHQSSSLHMMAKRNAITAIISLLTLCINYIILIRFSGSERGLVASSSNALALSIICTTIHWVTTHPAESQLNEKALQRANGDKQFICKIKQHQEVVVLTEFNPA</sequence>
<dbReference type="PANTHER" id="PTHR38848:SF3">
    <property type="entry name" value="G-PROTEIN COUPLED RECEPTORS FAMILY 3 PROFILE DOMAIN-CONTAINING PROTEIN"/>
    <property type="match status" value="1"/>
</dbReference>
<feature type="transmembrane region" description="Helical" evidence="1">
    <location>
        <begin position="75"/>
        <end position="93"/>
    </location>
</feature>
<name>A0A9P6WYH2_RHIOR</name>
<dbReference type="AlphaFoldDB" id="A0A9P6WYH2"/>